<dbReference type="InterPro" id="IPR000873">
    <property type="entry name" value="AMP-dep_synth/lig_dom"/>
</dbReference>
<evidence type="ECO:0000313" key="12">
    <source>
        <dbReference type="Proteomes" id="UP000321960"/>
    </source>
</evidence>
<dbReference type="PROSITE" id="PS00455">
    <property type="entry name" value="AMP_BINDING"/>
    <property type="match status" value="1"/>
</dbReference>
<evidence type="ECO:0000313" key="10">
    <source>
        <dbReference type="EMBL" id="GEP03506.1"/>
    </source>
</evidence>
<evidence type="ECO:0000256" key="2">
    <source>
        <dbReference type="ARBA" id="ARBA00005005"/>
    </source>
</evidence>
<evidence type="ECO:0000256" key="5">
    <source>
        <dbReference type="ARBA" id="ARBA00026121"/>
    </source>
</evidence>
<dbReference type="PANTHER" id="PTHR43767">
    <property type="entry name" value="LONG-CHAIN-FATTY-ACID--COA LIGASE"/>
    <property type="match status" value="1"/>
</dbReference>
<dbReference type="InterPro" id="IPR042099">
    <property type="entry name" value="ANL_N_sf"/>
</dbReference>
<name>A0A512J0L9_9HYPH</name>
<dbReference type="Proteomes" id="UP000321960">
    <property type="component" value="Unassembled WGS sequence"/>
</dbReference>
<accession>A0A512J0L9</accession>
<dbReference type="InterPro" id="IPR020845">
    <property type="entry name" value="AMP-binding_CS"/>
</dbReference>
<organism evidence="10 12">
    <name type="scientific">Methylobacterium oxalidis</name>
    <dbReference type="NCBI Taxonomy" id="944322"/>
    <lineage>
        <taxon>Bacteria</taxon>
        <taxon>Pseudomonadati</taxon>
        <taxon>Pseudomonadota</taxon>
        <taxon>Alphaproteobacteria</taxon>
        <taxon>Hyphomicrobiales</taxon>
        <taxon>Methylobacteriaceae</taxon>
        <taxon>Methylobacterium</taxon>
    </lineage>
</organism>
<dbReference type="EMBL" id="BJZU01000025">
    <property type="protein sequence ID" value="GEP03506.1"/>
    <property type="molecule type" value="Genomic_DNA"/>
</dbReference>
<evidence type="ECO:0000259" key="9">
    <source>
        <dbReference type="Pfam" id="PF13193"/>
    </source>
</evidence>
<dbReference type="Gene3D" id="3.40.50.12780">
    <property type="entry name" value="N-terminal domain of ligase-like"/>
    <property type="match status" value="1"/>
</dbReference>
<keyword evidence="4" id="KW-0472">Membrane</keyword>
<dbReference type="GO" id="GO:0016020">
    <property type="term" value="C:membrane"/>
    <property type="evidence" value="ECO:0007669"/>
    <property type="project" value="UniProtKB-SubCell"/>
</dbReference>
<comment type="pathway">
    <text evidence="2">Lipid metabolism; fatty acid beta-oxidation.</text>
</comment>
<reference evidence="13" key="2">
    <citation type="journal article" date="2019" name="Int. J. Syst. Evol. Microbiol.">
        <title>The Global Catalogue of Microorganisms (GCM) 10K type strain sequencing project: providing services to taxonomists for standard genome sequencing and annotation.</title>
        <authorList>
            <consortium name="The Broad Institute Genomics Platform"/>
            <consortium name="The Broad Institute Genome Sequencing Center for Infectious Disease"/>
            <person name="Wu L."/>
            <person name="Ma J."/>
        </authorList>
    </citation>
    <scope>NUCLEOTIDE SEQUENCE [LARGE SCALE GENOMIC DNA]</scope>
    <source>
        <strain evidence="13">NBRC 107715</strain>
    </source>
</reference>
<feature type="domain" description="AMP-binding enzyme C-terminal" evidence="9">
    <location>
        <begin position="382"/>
        <end position="462"/>
    </location>
</feature>
<evidence type="ECO:0000256" key="3">
    <source>
        <dbReference type="ARBA" id="ARBA00022598"/>
    </source>
</evidence>
<evidence type="ECO:0000256" key="7">
    <source>
        <dbReference type="ARBA" id="ARBA00042773"/>
    </source>
</evidence>
<dbReference type="Gene3D" id="3.30.300.30">
    <property type="match status" value="1"/>
</dbReference>
<dbReference type="PANTHER" id="PTHR43767:SF8">
    <property type="entry name" value="LONG-CHAIN-FATTY-ACID--COA LIGASE"/>
    <property type="match status" value="1"/>
</dbReference>
<reference evidence="10 12" key="3">
    <citation type="submission" date="2019-07" db="EMBL/GenBank/DDBJ databases">
        <title>Whole genome shotgun sequence of Methylobacterium oxalidis NBRC 107715.</title>
        <authorList>
            <person name="Hosoyama A."/>
            <person name="Uohara A."/>
            <person name="Ohji S."/>
            <person name="Ichikawa N."/>
        </authorList>
    </citation>
    <scope>NUCLEOTIDE SEQUENCE [LARGE SCALE GENOMIC DNA]</scope>
    <source>
        <strain evidence="10 12">NBRC 107715</strain>
    </source>
</reference>
<evidence type="ECO:0000259" key="8">
    <source>
        <dbReference type="Pfam" id="PF00501"/>
    </source>
</evidence>
<dbReference type="Pfam" id="PF00501">
    <property type="entry name" value="AMP-binding"/>
    <property type="match status" value="1"/>
</dbReference>
<dbReference type="OrthoDB" id="7055148at2"/>
<dbReference type="Pfam" id="PF13193">
    <property type="entry name" value="AMP-binding_C"/>
    <property type="match status" value="1"/>
</dbReference>
<evidence type="ECO:0000313" key="13">
    <source>
        <dbReference type="Proteomes" id="UP001156856"/>
    </source>
</evidence>
<dbReference type="GO" id="GO:0004467">
    <property type="term" value="F:long-chain fatty acid-CoA ligase activity"/>
    <property type="evidence" value="ECO:0007669"/>
    <property type="project" value="UniProtKB-EC"/>
</dbReference>
<dbReference type="InterPro" id="IPR045851">
    <property type="entry name" value="AMP-bd_C_sf"/>
</dbReference>
<dbReference type="RefSeq" id="WP_147025217.1">
    <property type="nucleotide sequence ID" value="NZ_BJZU01000025.1"/>
</dbReference>
<evidence type="ECO:0000256" key="1">
    <source>
        <dbReference type="ARBA" id="ARBA00004170"/>
    </source>
</evidence>
<comment type="subcellular location">
    <subcellularLocation>
        <location evidence="1">Membrane</location>
        <topology evidence="1">Peripheral membrane protein</topology>
    </subcellularLocation>
</comment>
<reference evidence="11" key="4">
    <citation type="submission" date="2023-01" db="EMBL/GenBank/DDBJ databases">
        <title>Draft genome sequence of Methylobacterium oxalidis strain NBRC 107715.</title>
        <authorList>
            <person name="Sun Q."/>
            <person name="Mori K."/>
        </authorList>
    </citation>
    <scope>NUCLEOTIDE SEQUENCE</scope>
    <source>
        <strain evidence="11">NBRC 107715</strain>
    </source>
</reference>
<gene>
    <name evidence="11" type="ORF">GCM10007888_49570</name>
    <name evidence="10" type="ORF">MOX02_15440</name>
</gene>
<evidence type="ECO:0000313" key="11">
    <source>
        <dbReference type="EMBL" id="GLS66574.1"/>
    </source>
</evidence>
<dbReference type="InterPro" id="IPR025110">
    <property type="entry name" value="AMP-bd_C"/>
</dbReference>
<keyword evidence="3" id="KW-0436">Ligase</keyword>
<proteinExistence type="predicted"/>
<sequence length="468" mass="49666">MRPPELRSLREALTREARPGGPDGSRMLHGLAQSVALPDLLDLSCLNGDVAGQRVLLVTGDQFLAGLALIAVDGLAEAVVLCPPDLAPEHLPAIAARAGATCLLTDRPRSALPGLDGLPLIDCAWPPVPAAREPEFERATEWLLLTSGTTGVPKLVRHDLAGLTGAIRPRPEGEPAPVWATFYDIRRYGGLQIFLRGVLGGGSLVLSGGCEPVSDHLARLGRHGVTHVSGTPSHWRRVLMSPARGLIDPGTIRLSGEIADQAVLDGLRETYPRAAIGHAYASTEAGVGFEVTDGLEGFPKAFVGRPGAVEMRVVDGSLRIRSRRTASGYVGSDELALADAEGFVDTGDMVEERTVDGATRYHFVGRRGGIINVGGLKVHPEEIEAVINRHARVRMSLVEARRNPITGAVVQASVVLDEAADLPAPDEIRREILAACRAELSPHKVPALLKIVPRLDVTAAGKLARRPA</sequence>
<evidence type="ECO:0000256" key="4">
    <source>
        <dbReference type="ARBA" id="ARBA00023136"/>
    </source>
</evidence>
<dbReference type="Proteomes" id="UP001156856">
    <property type="component" value="Unassembled WGS sequence"/>
</dbReference>
<dbReference type="InterPro" id="IPR050237">
    <property type="entry name" value="ATP-dep_AMP-bd_enzyme"/>
</dbReference>
<protein>
    <recommendedName>
        <fullName evidence="6">Long-chain-fatty-acid--CoA ligase</fullName>
        <ecNumber evidence="5">6.2.1.3</ecNumber>
    </recommendedName>
    <alternativeName>
        <fullName evidence="7">Long-chain acyl-CoA synthetase</fullName>
    </alternativeName>
</protein>
<evidence type="ECO:0000256" key="6">
    <source>
        <dbReference type="ARBA" id="ARBA00039545"/>
    </source>
</evidence>
<feature type="domain" description="AMP-dependent synthetase/ligase" evidence="8">
    <location>
        <begin position="52"/>
        <end position="317"/>
    </location>
</feature>
<dbReference type="SUPFAM" id="SSF56801">
    <property type="entry name" value="Acetyl-CoA synthetase-like"/>
    <property type="match status" value="1"/>
</dbReference>
<reference evidence="11" key="1">
    <citation type="journal article" date="2014" name="Int. J. Syst. Evol. Microbiol.">
        <title>Complete genome of a new Firmicutes species belonging to the dominant human colonic microbiota ('Ruminococcus bicirculans') reveals two chromosomes and a selective capacity to utilize plant glucans.</title>
        <authorList>
            <consortium name="NISC Comparative Sequencing Program"/>
            <person name="Wegmann U."/>
            <person name="Louis P."/>
            <person name="Goesmann A."/>
            <person name="Henrissat B."/>
            <person name="Duncan S.H."/>
            <person name="Flint H.J."/>
        </authorList>
    </citation>
    <scope>NUCLEOTIDE SEQUENCE</scope>
    <source>
        <strain evidence="11">NBRC 107715</strain>
    </source>
</reference>
<dbReference type="EMBL" id="BSPK01000107">
    <property type="protein sequence ID" value="GLS66574.1"/>
    <property type="molecule type" value="Genomic_DNA"/>
</dbReference>
<dbReference type="EC" id="6.2.1.3" evidence="5"/>
<comment type="caution">
    <text evidence="10">The sequence shown here is derived from an EMBL/GenBank/DDBJ whole genome shotgun (WGS) entry which is preliminary data.</text>
</comment>
<keyword evidence="13" id="KW-1185">Reference proteome</keyword>
<dbReference type="AlphaFoldDB" id="A0A512J0L9"/>